<evidence type="ECO:0000313" key="1">
    <source>
        <dbReference type="EMBL" id="CAH1266402.1"/>
    </source>
</evidence>
<keyword evidence="2" id="KW-1185">Reference proteome</keyword>
<protein>
    <submittedName>
        <fullName evidence="1">Hypp3354 protein</fullName>
    </submittedName>
</protein>
<dbReference type="PANTHER" id="PTHR46579">
    <property type="entry name" value="F5/8 TYPE C DOMAIN-CONTAINING PROTEIN-RELATED"/>
    <property type="match status" value="1"/>
</dbReference>
<reference evidence="1" key="1">
    <citation type="submission" date="2022-01" db="EMBL/GenBank/DDBJ databases">
        <authorList>
            <person name="Braso-Vives M."/>
        </authorList>
    </citation>
    <scope>NUCLEOTIDE SEQUENCE</scope>
</reference>
<dbReference type="AlphaFoldDB" id="A0A8K0ERX0"/>
<organism evidence="1 2">
    <name type="scientific">Branchiostoma lanceolatum</name>
    <name type="common">Common lancelet</name>
    <name type="synonym">Amphioxus lanceolatum</name>
    <dbReference type="NCBI Taxonomy" id="7740"/>
    <lineage>
        <taxon>Eukaryota</taxon>
        <taxon>Metazoa</taxon>
        <taxon>Chordata</taxon>
        <taxon>Cephalochordata</taxon>
        <taxon>Leptocardii</taxon>
        <taxon>Amphioxiformes</taxon>
        <taxon>Branchiostomatidae</taxon>
        <taxon>Branchiostoma</taxon>
    </lineage>
</organism>
<dbReference type="EMBL" id="OV696690">
    <property type="protein sequence ID" value="CAH1266402.1"/>
    <property type="molecule type" value="Genomic_DNA"/>
</dbReference>
<name>A0A8K0ERX0_BRALA</name>
<dbReference type="Proteomes" id="UP000838412">
    <property type="component" value="Chromosome 5"/>
</dbReference>
<dbReference type="OrthoDB" id="6147034at2759"/>
<accession>A0A8K0ERX0</accession>
<proteinExistence type="predicted"/>
<sequence length="238" mass="26541">MVRELGPLWAHSCFFFEDVNGQVLMLIHGTQAVEEQVLRAVAILQKFSEAGEECFRPGTASKKLYDSLRNVVVSPEERSNFSKIAHGCRLHKTWDLQECQSRPNHGCSDGSLGFPPREIHVIPEDDEGWTNVSLPTVFPGLTTTNTTPTATNTMPTATNTMLAIPTATATDTTTPTPFTPDSTTWNSTTCIEYPLTYQVIDSTLMRPDDQNRLFFPGPFSNNNNDDIFSLYDLYTQNP</sequence>
<dbReference type="PANTHER" id="PTHR46579:SF1">
    <property type="entry name" value="F5_8 TYPE C DOMAIN-CONTAINING PROTEIN"/>
    <property type="match status" value="1"/>
</dbReference>
<gene>
    <name evidence="1" type="primary">Hypp3354</name>
    <name evidence="1" type="ORF">BLAG_LOCUS20004</name>
</gene>
<evidence type="ECO:0000313" key="2">
    <source>
        <dbReference type="Proteomes" id="UP000838412"/>
    </source>
</evidence>